<reference evidence="2" key="1">
    <citation type="submission" date="2018-11" db="EMBL/GenBank/DDBJ databases">
        <authorList>
            <consortium name="Pathogen Informatics"/>
        </authorList>
    </citation>
    <scope>NUCLEOTIDE SEQUENCE</scope>
</reference>
<accession>A0A448WK37</accession>
<evidence type="ECO:0000313" key="2">
    <source>
        <dbReference type="EMBL" id="VEL13616.1"/>
    </source>
</evidence>
<feature type="region of interest" description="Disordered" evidence="1">
    <location>
        <begin position="224"/>
        <end position="252"/>
    </location>
</feature>
<evidence type="ECO:0000313" key="3">
    <source>
        <dbReference type="Proteomes" id="UP000784294"/>
    </source>
</evidence>
<keyword evidence="3" id="KW-1185">Reference proteome</keyword>
<evidence type="ECO:0000256" key="1">
    <source>
        <dbReference type="SAM" id="MobiDB-lite"/>
    </source>
</evidence>
<organism evidence="2 3">
    <name type="scientific">Protopolystoma xenopodis</name>
    <dbReference type="NCBI Taxonomy" id="117903"/>
    <lineage>
        <taxon>Eukaryota</taxon>
        <taxon>Metazoa</taxon>
        <taxon>Spiralia</taxon>
        <taxon>Lophotrochozoa</taxon>
        <taxon>Platyhelminthes</taxon>
        <taxon>Monogenea</taxon>
        <taxon>Polyopisthocotylea</taxon>
        <taxon>Polystomatidea</taxon>
        <taxon>Polystomatidae</taxon>
        <taxon>Protopolystoma</taxon>
    </lineage>
</organism>
<dbReference type="AlphaFoldDB" id="A0A448WK37"/>
<dbReference type="Proteomes" id="UP000784294">
    <property type="component" value="Unassembled WGS sequence"/>
</dbReference>
<sequence>MLSNNCLSLKTLNSLISQPTASFPASDKQPDAYSLEDILHQHDISMSTGRVTSQVPCSQSMFSRLASPQSTSDQEHKTCPHLLHCNSAEKLADDNSIAALDIFPVNQTADVASENTAPAAPNMHFSQSTAFVTPSFFSSPIPSNLINTIPALESHLSDLAIRKAVKTQMEDAVSNETVTNATRTYPFGSSVDFGSTSHVNSKLISPTGEGPGYRMHKAFRRRPSSPGLILSGPVGEDSRLTHSGGSKPRLRRLPRRTFSDSTHSDNFPTPLFSEHPCPVQPLHHQQHSSQKYRIRRHPALSVSPNCLANTLSPHLSSSASPSSPLLPHCDRQSNSSLSLISRQPCTLSVTPLSPVKDLHSPEKRSSKCVISSFKETTPYPLKEVQKTAISMSDANDSSSSNITVCSQSKTVHCSSSISPSVSSFPFQTVVASIRPATSRPSPCFTRAQSAGLLPFGKAQLAGLESDDDVDCEPSSLSFRSSVDTNSVVAAIPDGELAATSLRFHKNPTSRAISIGGQ</sequence>
<comment type="caution">
    <text evidence="2">The sequence shown here is derived from an EMBL/GenBank/DDBJ whole genome shotgun (WGS) entry which is preliminary data.</text>
</comment>
<dbReference type="EMBL" id="CAAALY010018314">
    <property type="protein sequence ID" value="VEL13616.1"/>
    <property type="molecule type" value="Genomic_DNA"/>
</dbReference>
<name>A0A448WK37_9PLAT</name>
<protein>
    <submittedName>
        <fullName evidence="2">Uncharacterized protein</fullName>
    </submittedName>
</protein>
<gene>
    <name evidence="2" type="ORF">PXEA_LOCUS7056</name>
</gene>
<proteinExistence type="predicted"/>
<feature type="non-terminal residue" evidence="2">
    <location>
        <position position="1"/>
    </location>
</feature>